<dbReference type="InterPro" id="IPR050494">
    <property type="entry name" value="Ser_Thr_dual-spec_kinase"/>
</dbReference>
<dbReference type="OrthoDB" id="9332038at2759"/>
<dbReference type="AlphaFoldDB" id="A0A0A1U5B8"/>
<dbReference type="InterPro" id="IPR011009">
    <property type="entry name" value="Kinase-like_dom_sf"/>
</dbReference>
<evidence type="ECO:0000256" key="7">
    <source>
        <dbReference type="SAM" id="MobiDB-lite"/>
    </source>
</evidence>
<evidence type="ECO:0000313" key="10">
    <source>
        <dbReference type="Proteomes" id="UP000014680"/>
    </source>
</evidence>
<sequence>MSGCFVHCEHTLAPHQEYVPGLLKQLTVGYLDLIARCKHTQTEVLTPNSDPQKNYGLDNSENDLIIHVNDILGTATSLEGIQFSLDQKSITRYKVVQLLGRGTFGQVLKCIDLKDGKYVAIKVLKNRPAYFKQSLIELTVLHFLNKFYDNSPHSRVLKMHDYFMYYNHICIVTEMLGIDLYELTRRNHNHGFSIQTIRKFIQQILRALLVLAKGNIVHCDIKPENVLLVGQTSKVKLIDFGSACFENYTLYSYIQSRHYRAPEVVLGLPYSCAIDMWSIGCMTAELFLGYPLFGATSEYNLLYKMQEALGEIPTEMLERGTKTSKYFYNEEGVFLFKEQFEFEYENNVKIPQNRDYFKYTSLKDLILLNQVKISTNDARSSDEVRQCLLDFIQRCLSYNPSERLTPDQALTHPFITNLPFENYTPATRLYPFKEYGKTMTLDQKDFVQVMLEKMPELRYIHGAFNTQQYFTIFKTALNNGHVINILADSPLRGTITPPSLRLYFDRFVSSEMTDSTNKKLDPLPRVVPVKVQIERKERSKQFSFHLSGDLVSSLPSSPRSDSEIKTEKMIKKVEKERAKQLIKERKREEKEQKKEDKKKSLPSSKPESRDQSQERPDKKLSFSFFRRKKETPKLTEDSVVLATPQRAESVDNTNKKKVTFSLFKKKSKGSPHTSNSHEEIL</sequence>
<feature type="compositionally biased region" description="Basic and acidic residues" evidence="7">
    <location>
        <begin position="606"/>
        <end position="620"/>
    </location>
</feature>
<name>A0A0A1U5B8_ENTIV</name>
<dbReference type="PANTHER" id="PTHR24058:SF17">
    <property type="entry name" value="HOMEODOMAIN INTERACTING PROTEIN KINASE, ISOFORM D"/>
    <property type="match status" value="1"/>
</dbReference>
<organism evidence="9 10">
    <name type="scientific">Entamoeba invadens IP1</name>
    <dbReference type="NCBI Taxonomy" id="370355"/>
    <lineage>
        <taxon>Eukaryota</taxon>
        <taxon>Amoebozoa</taxon>
        <taxon>Evosea</taxon>
        <taxon>Archamoebae</taxon>
        <taxon>Mastigamoebida</taxon>
        <taxon>Entamoebidae</taxon>
        <taxon>Entamoeba</taxon>
    </lineage>
</organism>
<dbReference type="InterPro" id="IPR017441">
    <property type="entry name" value="Protein_kinase_ATP_BS"/>
</dbReference>
<dbReference type="SUPFAM" id="SSF56112">
    <property type="entry name" value="Protein kinase-like (PK-like)"/>
    <property type="match status" value="1"/>
</dbReference>
<dbReference type="PANTHER" id="PTHR24058">
    <property type="entry name" value="DUAL SPECIFICITY PROTEIN KINASE"/>
    <property type="match status" value="1"/>
</dbReference>
<evidence type="ECO:0000256" key="1">
    <source>
        <dbReference type="ARBA" id="ARBA00022527"/>
    </source>
</evidence>
<feature type="compositionally biased region" description="Basic and acidic residues" evidence="7">
    <location>
        <begin position="560"/>
        <end position="599"/>
    </location>
</feature>
<evidence type="ECO:0000256" key="2">
    <source>
        <dbReference type="ARBA" id="ARBA00022679"/>
    </source>
</evidence>
<dbReference type="GO" id="GO:0005737">
    <property type="term" value="C:cytoplasm"/>
    <property type="evidence" value="ECO:0007669"/>
    <property type="project" value="TreeGrafter"/>
</dbReference>
<dbReference type="RefSeq" id="XP_004253732.1">
    <property type="nucleotide sequence ID" value="XM_004253684.1"/>
</dbReference>
<feature type="binding site" evidence="6">
    <location>
        <position position="122"/>
    </location>
    <ligand>
        <name>ATP</name>
        <dbReference type="ChEBI" id="CHEBI:30616"/>
    </ligand>
</feature>
<feature type="compositionally biased region" description="Low complexity" evidence="7">
    <location>
        <begin position="549"/>
        <end position="559"/>
    </location>
</feature>
<dbReference type="PROSITE" id="PS00107">
    <property type="entry name" value="PROTEIN_KINASE_ATP"/>
    <property type="match status" value="1"/>
</dbReference>
<dbReference type="InterPro" id="IPR008271">
    <property type="entry name" value="Ser/Thr_kinase_AS"/>
</dbReference>
<dbReference type="GO" id="GO:0004712">
    <property type="term" value="F:protein serine/threonine/tyrosine kinase activity"/>
    <property type="evidence" value="ECO:0007669"/>
    <property type="project" value="UniProtKB-EC"/>
</dbReference>
<evidence type="ECO:0000256" key="4">
    <source>
        <dbReference type="ARBA" id="ARBA00022777"/>
    </source>
</evidence>
<dbReference type="PROSITE" id="PS50011">
    <property type="entry name" value="PROTEIN_KINASE_DOM"/>
    <property type="match status" value="1"/>
</dbReference>
<evidence type="ECO:0000256" key="6">
    <source>
        <dbReference type="PROSITE-ProRule" id="PRU10141"/>
    </source>
</evidence>
<evidence type="ECO:0000313" key="9">
    <source>
        <dbReference type="EMBL" id="ELP86961.1"/>
    </source>
</evidence>
<feature type="domain" description="Protein kinase" evidence="8">
    <location>
        <begin position="93"/>
        <end position="415"/>
    </location>
</feature>
<feature type="region of interest" description="Disordered" evidence="7">
    <location>
        <begin position="549"/>
        <end position="657"/>
    </location>
</feature>
<dbReference type="SMART" id="SM00220">
    <property type="entry name" value="S_TKc"/>
    <property type="match status" value="1"/>
</dbReference>
<dbReference type="Gene3D" id="3.30.200.20">
    <property type="entry name" value="Phosphorylase Kinase, domain 1"/>
    <property type="match status" value="1"/>
</dbReference>
<evidence type="ECO:0000256" key="3">
    <source>
        <dbReference type="ARBA" id="ARBA00022741"/>
    </source>
</evidence>
<accession>A0A0A1U5B8</accession>
<dbReference type="InterPro" id="IPR000719">
    <property type="entry name" value="Prot_kinase_dom"/>
</dbReference>
<dbReference type="VEuPathDB" id="AmoebaDB:EIN_316700"/>
<gene>
    <name evidence="9" type="ORF">EIN_316700</name>
</gene>
<dbReference type="KEGG" id="eiv:EIN_316700"/>
<dbReference type="Gene3D" id="1.10.510.10">
    <property type="entry name" value="Transferase(Phosphotransferase) domain 1"/>
    <property type="match status" value="1"/>
</dbReference>
<dbReference type="Pfam" id="PF00069">
    <property type="entry name" value="Pkinase"/>
    <property type="match status" value="1"/>
</dbReference>
<reference evidence="9 10" key="1">
    <citation type="submission" date="2012-10" db="EMBL/GenBank/DDBJ databases">
        <authorList>
            <person name="Zafar N."/>
            <person name="Inman J."/>
            <person name="Hall N."/>
            <person name="Lorenzi H."/>
            <person name="Caler E."/>
        </authorList>
    </citation>
    <scope>NUCLEOTIDE SEQUENCE [LARGE SCALE GENOMIC DNA]</scope>
    <source>
        <strain evidence="9 10">IP1</strain>
    </source>
</reference>
<keyword evidence="1 9" id="KW-0723">Serine/threonine-protein kinase</keyword>
<dbReference type="GO" id="GO:0004674">
    <property type="term" value="F:protein serine/threonine kinase activity"/>
    <property type="evidence" value="ECO:0007669"/>
    <property type="project" value="UniProtKB-KW"/>
</dbReference>
<keyword evidence="10" id="KW-1185">Reference proteome</keyword>
<dbReference type="GO" id="GO:0004713">
    <property type="term" value="F:protein tyrosine kinase activity"/>
    <property type="evidence" value="ECO:0007669"/>
    <property type="project" value="TreeGrafter"/>
</dbReference>
<keyword evidence="2 9" id="KW-0808">Transferase</keyword>
<keyword evidence="5 6" id="KW-0067">ATP-binding</keyword>
<keyword evidence="3 6" id="KW-0547">Nucleotide-binding</keyword>
<dbReference type="PROSITE" id="PS00108">
    <property type="entry name" value="PROTEIN_KINASE_ST"/>
    <property type="match status" value="1"/>
</dbReference>
<dbReference type="Proteomes" id="UP000014680">
    <property type="component" value="Unassembled WGS sequence"/>
</dbReference>
<proteinExistence type="predicted"/>
<dbReference type="GO" id="GO:0005524">
    <property type="term" value="F:ATP binding"/>
    <property type="evidence" value="ECO:0007669"/>
    <property type="project" value="UniProtKB-UniRule"/>
</dbReference>
<keyword evidence="4 9" id="KW-0418">Kinase</keyword>
<dbReference type="EC" id="2.7.12.1" evidence="9"/>
<evidence type="ECO:0000256" key="5">
    <source>
        <dbReference type="ARBA" id="ARBA00022840"/>
    </source>
</evidence>
<dbReference type="GeneID" id="14885992"/>
<evidence type="ECO:0000259" key="8">
    <source>
        <dbReference type="PROSITE" id="PS50011"/>
    </source>
</evidence>
<protein>
    <submittedName>
        <fullName evidence="9">Serine/threonine protein kinase ppk15, putative</fullName>
        <ecNumber evidence="9">2.7.12.1</ecNumber>
    </submittedName>
</protein>
<dbReference type="EMBL" id="KB206890">
    <property type="protein sequence ID" value="ELP86961.1"/>
    <property type="molecule type" value="Genomic_DNA"/>
</dbReference>